<proteinExistence type="predicted"/>
<evidence type="ECO:0000313" key="3">
    <source>
        <dbReference type="Proteomes" id="UP000011518"/>
    </source>
</evidence>
<name>L9JJI1_TUPCH</name>
<feature type="region of interest" description="Disordered" evidence="1">
    <location>
        <begin position="164"/>
        <end position="192"/>
    </location>
</feature>
<evidence type="ECO:0000256" key="1">
    <source>
        <dbReference type="SAM" id="MobiDB-lite"/>
    </source>
</evidence>
<reference evidence="3" key="2">
    <citation type="journal article" date="2013" name="Nat. Commun.">
        <title>Genome of the Chinese tree shrew.</title>
        <authorList>
            <person name="Fan Y."/>
            <person name="Huang Z.Y."/>
            <person name="Cao C.C."/>
            <person name="Chen C.S."/>
            <person name="Chen Y.X."/>
            <person name="Fan D.D."/>
            <person name="He J."/>
            <person name="Hou H.L."/>
            <person name="Hu L."/>
            <person name="Hu X.T."/>
            <person name="Jiang X.T."/>
            <person name="Lai R."/>
            <person name="Lang Y.S."/>
            <person name="Liang B."/>
            <person name="Liao S.G."/>
            <person name="Mu D."/>
            <person name="Ma Y.Y."/>
            <person name="Niu Y.Y."/>
            <person name="Sun X.Q."/>
            <person name="Xia J.Q."/>
            <person name="Xiao J."/>
            <person name="Xiong Z.Q."/>
            <person name="Xu L."/>
            <person name="Yang L."/>
            <person name="Zhang Y."/>
            <person name="Zhao W."/>
            <person name="Zhao X.D."/>
            <person name="Zheng Y.T."/>
            <person name="Zhou J.M."/>
            <person name="Zhu Y.B."/>
            <person name="Zhang G.J."/>
            <person name="Wang J."/>
            <person name="Yao Y.G."/>
        </authorList>
    </citation>
    <scope>NUCLEOTIDE SEQUENCE [LARGE SCALE GENOMIC DNA]</scope>
</reference>
<gene>
    <name evidence="2" type="ORF">TREES_T100012262</name>
</gene>
<dbReference type="InParanoid" id="L9JJI1"/>
<organism evidence="2 3">
    <name type="scientific">Tupaia chinensis</name>
    <name type="common">Chinese tree shrew</name>
    <name type="synonym">Tupaia belangeri chinensis</name>
    <dbReference type="NCBI Taxonomy" id="246437"/>
    <lineage>
        <taxon>Eukaryota</taxon>
        <taxon>Metazoa</taxon>
        <taxon>Chordata</taxon>
        <taxon>Craniata</taxon>
        <taxon>Vertebrata</taxon>
        <taxon>Euteleostomi</taxon>
        <taxon>Mammalia</taxon>
        <taxon>Eutheria</taxon>
        <taxon>Euarchontoglires</taxon>
        <taxon>Scandentia</taxon>
        <taxon>Tupaiidae</taxon>
        <taxon>Tupaia</taxon>
    </lineage>
</organism>
<dbReference type="Proteomes" id="UP000011518">
    <property type="component" value="Unassembled WGS sequence"/>
</dbReference>
<reference evidence="3" key="1">
    <citation type="submission" date="2012-07" db="EMBL/GenBank/DDBJ databases">
        <title>Genome of the Chinese tree shrew, a rising model animal genetically related to primates.</title>
        <authorList>
            <person name="Zhang G."/>
            <person name="Fan Y."/>
            <person name="Yao Y."/>
            <person name="Huang Z."/>
        </authorList>
    </citation>
    <scope>NUCLEOTIDE SEQUENCE [LARGE SCALE GENOMIC DNA]</scope>
</reference>
<dbReference type="EMBL" id="KB320999">
    <property type="protein sequence ID" value="ELW49327.1"/>
    <property type="molecule type" value="Genomic_DNA"/>
</dbReference>
<accession>L9JJI1</accession>
<dbReference type="AlphaFoldDB" id="L9JJI1"/>
<feature type="compositionally biased region" description="Basic and acidic residues" evidence="1">
    <location>
        <begin position="168"/>
        <end position="179"/>
    </location>
</feature>
<protein>
    <submittedName>
        <fullName evidence="2">Uncharacterized protein</fullName>
    </submittedName>
</protein>
<evidence type="ECO:0000313" key="2">
    <source>
        <dbReference type="EMBL" id="ELW49327.1"/>
    </source>
</evidence>
<sequence>MRQLCTKSEASQAPLQPGQCSPASAWNPAFYKLLVPVPYVLCDLSVRSSSEKLLEAEGSPDRGTALQHACANVSSAMAGPCSEDCSHQLTVAGKGQGRRDITHVGETRGQQQRGAETEVSWGWRASASRRAKPSLEEPLTGNWSTKNERTLLWLQKARGARALQGKKSSVDKEADEATERGPGGRGGSLDLFKREGSEDSLHLAEVLLEAQCLSRCWPSPCDLVFVLHTSQPALWLSLPEIGGLLLPSSRQG</sequence>
<keyword evidence="3" id="KW-1185">Reference proteome</keyword>